<dbReference type="PROSITE" id="PS00086">
    <property type="entry name" value="CYTOCHROME_P450"/>
    <property type="match status" value="1"/>
</dbReference>
<keyword evidence="2" id="KW-0503">Monooxygenase</keyword>
<comment type="similarity">
    <text evidence="1 2">Belongs to the cytochrome P450 family.</text>
</comment>
<organism evidence="4 5">
    <name type="scientific">Saccharopolyspora cebuensis</name>
    <dbReference type="NCBI Taxonomy" id="418759"/>
    <lineage>
        <taxon>Bacteria</taxon>
        <taxon>Bacillati</taxon>
        <taxon>Actinomycetota</taxon>
        <taxon>Actinomycetes</taxon>
        <taxon>Pseudonocardiales</taxon>
        <taxon>Pseudonocardiaceae</taxon>
        <taxon>Saccharopolyspora</taxon>
    </lineage>
</organism>
<evidence type="ECO:0000256" key="1">
    <source>
        <dbReference type="ARBA" id="ARBA00010617"/>
    </source>
</evidence>
<dbReference type="EMBL" id="JBGEHV010000051">
    <property type="protein sequence ID" value="MEY8042240.1"/>
    <property type="molecule type" value="Genomic_DNA"/>
</dbReference>
<keyword evidence="2" id="KW-0349">Heme</keyword>
<evidence type="ECO:0000256" key="2">
    <source>
        <dbReference type="RuleBase" id="RU000461"/>
    </source>
</evidence>
<keyword evidence="5" id="KW-1185">Reference proteome</keyword>
<dbReference type="Proteomes" id="UP001564626">
    <property type="component" value="Unassembled WGS sequence"/>
</dbReference>
<dbReference type="PANTHER" id="PTHR46696:SF1">
    <property type="entry name" value="CYTOCHROME P450 YJIB-RELATED"/>
    <property type="match status" value="1"/>
</dbReference>
<dbReference type="InterPro" id="IPR002397">
    <property type="entry name" value="Cyt_P450_B"/>
</dbReference>
<dbReference type="Gene3D" id="1.10.630.10">
    <property type="entry name" value="Cytochrome P450"/>
    <property type="match status" value="1"/>
</dbReference>
<keyword evidence="2" id="KW-0408">Iron</keyword>
<evidence type="ECO:0000313" key="4">
    <source>
        <dbReference type="EMBL" id="MEY8042240.1"/>
    </source>
</evidence>
<protein>
    <submittedName>
        <fullName evidence="4">Cytochrome P450</fullName>
    </submittedName>
</protein>
<dbReference type="PANTHER" id="PTHR46696">
    <property type="entry name" value="P450, PUTATIVE (EUROFUNG)-RELATED"/>
    <property type="match status" value="1"/>
</dbReference>
<dbReference type="InterPro" id="IPR017972">
    <property type="entry name" value="Cyt_P450_CS"/>
</dbReference>
<name>A0ABV4CMC0_9PSEU</name>
<reference evidence="4 5" key="1">
    <citation type="submission" date="2024-08" db="EMBL/GenBank/DDBJ databases">
        <title>Genome mining of Saccharopolyspora cebuensis PGLac3 from Nigerian medicinal plant.</title>
        <authorList>
            <person name="Ezeobiora C.E."/>
            <person name="Igbokwe N.H."/>
            <person name="Amin D.H."/>
            <person name="Mendie U.E."/>
        </authorList>
    </citation>
    <scope>NUCLEOTIDE SEQUENCE [LARGE SCALE GENOMIC DNA]</scope>
    <source>
        <strain evidence="4 5">PGLac3</strain>
    </source>
</reference>
<dbReference type="RefSeq" id="WP_345361581.1">
    <property type="nucleotide sequence ID" value="NZ_BAABII010000005.1"/>
</dbReference>
<keyword evidence="2" id="KW-0560">Oxidoreductase</keyword>
<evidence type="ECO:0000256" key="3">
    <source>
        <dbReference type="SAM" id="MobiDB-lite"/>
    </source>
</evidence>
<feature type="region of interest" description="Disordered" evidence="3">
    <location>
        <begin position="392"/>
        <end position="411"/>
    </location>
</feature>
<dbReference type="Pfam" id="PF00067">
    <property type="entry name" value="p450"/>
    <property type="match status" value="1"/>
</dbReference>
<dbReference type="InterPro" id="IPR001128">
    <property type="entry name" value="Cyt_P450"/>
</dbReference>
<evidence type="ECO:0000313" key="5">
    <source>
        <dbReference type="Proteomes" id="UP001564626"/>
    </source>
</evidence>
<dbReference type="InterPro" id="IPR036396">
    <property type="entry name" value="Cyt_P450_sf"/>
</dbReference>
<dbReference type="PRINTS" id="PR00385">
    <property type="entry name" value="P450"/>
</dbReference>
<sequence>MLDELRTAFAGRHLGTPDELDRLRRERPAVRVDGGTGPRTWLLTRREDAAAMLRDPRLSRVAPVASAYPAHAVEMLSGIDAPRHTALRRAVAAAFSAGAVEQRRPGIEADAARLLDGLLDRGGPADLYAEFCLPLATRATWRITGLPEEFQKDNVRWTYGYLGMTEFTPAACASSAAAQAQLVAAVVDAKRRCPGDDLVSALLARPDVPEADLSVLVASLHVSGHVKTAVQLASALLVLLRRPELLARLRAEPALVPEAVEEVLRFAPVPQVTHSRYATGPMRLAGVDLGRGDTVFAAIASANHDERGCPEPHRIRLDRTAPVSLTFGHGKHSCLGAVLARTLLHVGVGAFLARSDRLRGTAGPAELPWLDGFLARGPIGLPVDVAPAAGSVRPDAGGFPAPSGGIASGTR</sequence>
<dbReference type="PRINTS" id="PR00359">
    <property type="entry name" value="BP450"/>
</dbReference>
<gene>
    <name evidence="4" type="ORF">AB8O55_22735</name>
</gene>
<proteinExistence type="inferred from homology"/>
<comment type="caution">
    <text evidence="4">The sequence shown here is derived from an EMBL/GenBank/DDBJ whole genome shotgun (WGS) entry which is preliminary data.</text>
</comment>
<accession>A0ABV4CMC0</accession>
<keyword evidence="2" id="KW-0479">Metal-binding</keyword>
<dbReference type="SUPFAM" id="SSF48264">
    <property type="entry name" value="Cytochrome P450"/>
    <property type="match status" value="1"/>
</dbReference>